<dbReference type="InterPro" id="IPR002223">
    <property type="entry name" value="Kunitz_BPTI"/>
</dbReference>
<evidence type="ECO:0000256" key="2">
    <source>
        <dbReference type="ARBA" id="ARBA00023157"/>
    </source>
</evidence>
<dbReference type="SMART" id="SM00131">
    <property type="entry name" value="KU"/>
    <property type="match status" value="1"/>
</dbReference>
<dbReference type="InterPro" id="IPR036645">
    <property type="entry name" value="Elafin-like_sf"/>
</dbReference>
<dbReference type="InterPro" id="IPR036880">
    <property type="entry name" value="Kunitz_BPTI_sf"/>
</dbReference>
<feature type="signal peptide" evidence="3">
    <location>
        <begin position="1"/>
        <end position="16"/>
    </location>
</feature>
<dbReference type="PROSITE" id="PS50279">
    <property type="entry name" value="BPTI_KUNITZ_2"/>
    <property type="match status" value="1"/>
</dbReference>
<feature type="domain" description="BPTI/Kunitz inhibitor" evidence="4">
    <location>
        <begin position="98"/>
        <end position="148"/>
    </location>
</feature>
<organism evidence="6 7">
    <name type="scientific">Magallana gigas</name>
    <name type="common">Pacific oyster</name>
    <name type="synonym">Crassostrea gigas</name>
    <dbReference type="NCBI Taxonomy" id="29159"/>
    <lineage>
        <taxon>Eukaryota</taxon>
        <taxon>Metazoa</taxon>
        <taxon>Spiralia</taxon>
        <taxon>Lophotrochozoa</taxon>
        <taxon>Mollusca</taxon>
        <taxon>Bivalvia</taxon>
        <taxon>Autobranchia</taxon>
        <taxon>Pteriomorphia</taxon>
        <taxon>Ostreida</taxon>
        <taxon>Ostreoidea</taxon>
        <taxon>Ostreidae</taxon>
        <taxon>Magallana</taxon>
    </lineage>
</organism>
<dbReference type="GO" id="GO:0005576">
    <property type="term" value="C:extracellular region"/>
    <property type="evidence" value="ECO:0007669"/>
    <property type="project" value="InterPro"/>
</dbReference>
<dbReference type="PROSITE" id="PS00280">
    <property type="entry name" value="BPTI_KUNITZ_1"/>
    <property type="match status" value="1"/>
</dbReference>
<dbReference type="SMART" id="SM00217">
    <property type="entry name" value="WAP"/>
    <property type="match status" value="1"/>
</dbReference>
<dbReference type="PROSITE" id="PS51257">
    <property type="entry name" value="PROKAR_LIPOPROTEIN"/>
    <property type="match status" value="1"/>
</dbReference>
<evidence type="ECO:0000259" key="5">
    <source>
        <dbReference type="PROSITE" id="PS51390"/>
    </source>
</evidence>
<dbReference type="InterPro" id="IPR020901">
    <property type="entry name" value="Prtase_inh_Kunz-CS"/>
</dbReference>
<dbReference type="SUPFAM" id="SSF57256">
    <property type="entry name" value="Elafin-like"/>
    <property type="match status" value="1"/>
</dbReference>
<keyword evidence="1" id="KW-0646">Protease inhibitor</keyword>
<accession>A0A8W8NJX2</accession>
<evidence type="ECO:0000256" key="3">
    <source>
        <dbReference type="SAM" id="SignalP"/>
    </source>
</evidence>
<dbReference type="Gene3D" id="4.10.75.10">
    <property type="entry name" value="Elafin-like"/>
    <property type="match status" value="1"/>
</dbReference>
<dbReference type="InterPro" id="IPR008197">
    <property type="entry name" value="WAP_dom"/>
</dbReference>
<reference evidence="6" key="1">
    <citation type="submission" date="2022-08" db="UniProtKB">
        <authorList>
            <consortium name="EnsemblMetazoa"/>
        </authorList>
    </citation>
    <scope>IDENTIFICATION</scope>
    <source>
        <strain evidence="6">05x7-T-G4-1.051#20</strain>
    </source>
</reference>
<dbReference type="SUPFAM" id="SSF57362">
    <property type="entry name" value="BPTI-like"/>
    <property type="match status" value="1"/>
</dbReference>
<dbReference type="CDD" id="cd00109">
    <property type="entry name" value="Kunitz-type"/>
    <property type="match status" value="1"/>
</dbReference>
<dbReference type="Pfam" id="PF00095">
    <property type="entry name" value="WAP"/>
    <property type="match status" value="1"/>
</dbReference>
<evidence type="ECO:0000313" key="6">
    <source>
        <dbReference type="EnsemblMetazoa" id="G7437.1:cds"/>
    </source>
</evidence>
<dbReference type="Gene3D" id="4.10.410.10">
    <property type="entry name" value="Pancreatic trypsin inhibitor Kunitz domain"/>
    <property type="match status" value="1"/>
</dbReference>
<dbReference type="InterPro" id="IPR051388">
    <property type="entry name" value="Serpin_venom_toxin"/>
</dbReference>
<protein>
    <submittedName>
        <fullName evidence="6">Uncharacterized protein</fullName>
    </submittedName>
</protein>
<evidence type="ECO:0000313" key="7">
    <source>
        <dbReference type="Proteomes" id="UP000005408"/>
    </source>
</evidence>
<dbReference type="Proteomes" id="UP000005408">
    <property type="component" value="Unassembled WGS sequence"/>
</dbReference>
<dbReference type="AlphaFoldDB" id="A0A8W8NJX2"/>
<dbReference type="PRINTS" id="PR00759">
    <property type="entry name" value="BASICPTASE"/>
</dbReference>
<evidence type="ECO:0000256" key="1">
    <source>
        <dbReference type="ARBA" id="ARBA00022690"/>
    </source>
</evidence>
<dbReference type="PROSITE" id="PS51390">
    <property type="entry name" value="WAP"/>
    <property type="match status" value="1"/>
</dbReference>
<feature type="domain" description="WAP" evidence="5">
    <location>
        <begin position="28"/>
        <end position="80"/>
    </location>
</feature>
<sequence length="163" mass="18808">MDFKLLVIFFFVSACAQYVPPSRPNRPGRQKPGTCPVSTIITTCECRPEFNQCYNDRQCPGIQKCCDRGCGCRRSCVNPVNSIPDIIRPPGGGSRINCNLPKKVGRCRAAFRRWWYNRRTKQCETFIYGGCGGNKNNFETRDKCERQCVRRQNTYLPDRRPRI</sequence>
<dbReference type="EnsemblMetazoa" id="G7437.1">
    <property type="protein sequence ID" value="G7437.1:cds"/>
    <property type="gene ID" value="G7437"/>
</dbReference>
<dbReference type="PANTHER" id="PTHR46751">
    <property type="entry name" value="EPPIN"/>
    <property type="match status" value="1"/>
</dbReference>
<dbReference type="PANTHER" id="PTHR46751:SF1">
    <property type="entry name" value="WAP FOUR-DISULFIDE CORE DOMAIN PROTEIN 6A"/>
    <property type="match status" value="1"/>
</dbReference>
<name>A0A8W8NJX2_MAGGI</name>
<feature type="chain" id="PRO_5036458683" evidence="3">
    <location>
        <begin position="17"/>
        <end position="163"/>
    </location>
</feature>
<keyword evidence="3" id="KW-0732">Signal</keyword>
<dbReference type="PRINTS" id="PR00003">
    <property type="entry name" value="4DISULPHCORE"/>
</dbReference>
<keyword evidence="7" id="KW-1185">Reference proteome</keyword>
<dbReference type="GO" id="GO:0004867">
    <property type="term" value="F:serine-type endopeptidase inhibitor activity"/>
    <property type="evidence" value="ECO:0007669"/>
    <property type="project" value="InterPro"/>
</dbReference>
<proteinExistence type="predicted"/>
<dbReference type="Pfam" id="PF00014">
    <property type="entry name" value="Kunitz_BPTI"/>
    <property type="match status" value="1"/>
</dbReference>
<dbReference type="FunFam" id="4.10.410.10:FF:000021">
    <property type="entry name" value="Serine protease inhibitor, putative"/>
    <property type="match status" value="1"/>
</dbReference>
<keyword evidence="2" id="KW-1015">Disulfide bond</keyword>
<evidence type="ECO:0000259" key="4">
    <source>
        <dbReference type="PROSITE" id="PS50279"/>
    </source>
</evidence>